<comment type="caution">
    <text evidence="4">The sequence shown here is derived from an EMBL/GenBank/DDBJ whole genome shotgun (WGS) entry which is preliminary data.</text>
</comment>
<dbReference type="PANTHER" id="PTHR47893">
    <property type="entry name" value="REGULATORY PROTEIN PCHR"/>
    <property type="match status" value="1"/>
</dbReference>
<dbReference type="InterPro" id="IPR053142">
    <property type="entry name" value="PchR_regulatory_protein"/>
</dbReference>
<dbReference type="RefSeq" id="WP_265282915.1">
    <property type="nucleotide sequence ID" value="NZ_QZCW01000003.1"/>
</dbReference>
<dbReference type="InterPro" id="IPR009057">
    <property type="entry name" value="Homeodomain-like_sf"/>
</dbReference>
<proteinExistence type="predicted"/>
<evidence type="ECO:0000313" key="4">
    <source>
        <dbReference type="EMBL" id="MCW5322802.1"/>
    </source>
</evidence>
<protein>
    <submittedName>
        <fullName evidence="4">AraC family transcriptional regulator</fullName>
    </submittedName>
</protein>
<dbReference type="SUPFAM" id="SSF46689">
    <property type="entry name" value="Homeodomain-like"/>
    <property type="match status" value="2"/>
</dbReference>
<name>A0ABT3KWU0_9BURK</name>
<keyword evidence="5" id="KW-1185">Reference proteome</keyword>
<dbReference type="SMART" id="SM00342">
    <property type="entry name" value="HTH_ARAC"/>
    <property type="match status" value="1"/>
</dbReference>
<feature type="domain" description="HTH araC/xylS-type" evidence="3">
    <location>
        <begin position="190"/>
        <end position="287"/>
    </location>
</feature>
<organism evidence="4 5">
    <name type="scientific">Verminephrobacter aporrectodeae subsp. tuberculatae</name>
    <dbReference type="NCBI Taxonomy" id="1110392"/>
    <lineage>
        <taxon>Bacteria</taxon>
        <taxon>Pseudomonadati</taxon>
        <taxon>Pseudomonadota</taxon>
        <taxon>Betaproteobacteria</taxon>
        <taxon>Burkholderiales</taxon>
        <taxon>Comamonadaceae</taxon>
        <taxon>Verminephrobacter</taxon>
    </lineage>
</organism>
<evidence type="ECO:0000259" key="3">
    <source>
        <dbReference type="PROSITE" id="PS01124"/>
    </source>
</evidence>
<keyword evidence="2" id="KW-0804">Transcription</keyword>
<evidence type="ECO:0000256" key="1">
    <source>
        <dbReference type="ARBA" id="ARBA00023015"/>
    </source>
</evidence>
<dbReference type="Gene3D" id="1.10.10.60">
    <property type="entry name" value="Homeodomain-like"/>
    <property type="match status" value="1"/>
</dbReference>
<dbReference type="EMBL" id="QZCW01000003">
    <property type="protein sequence ID" value="MCW5322802.1"/>
    <property type="molecule type" value="Genomic_DNA"/>
</dbReference>
<keyword evidence="1" id="KW-0805">Transcription regulation</keyword>
<dbReference type="Pfam" id="PF12833">
    <property type="entry name" value="HTH_18"/>
    <property type="match status" value="1"/>
</dbReference>
<gene>
    <name evidence="4" type="ORF">D5039_17105</name>
</gene>
<accession>A0ABT3KWU0</accession>
<evidence type="ECO:0000256" key="2">
    <source>
        <dbReference type="ARBA" id="ARBA00023163"/>
    </source>
</evidence>
<sequence>MNALKFLRQIRWESGDGICMSGCELLASEDAVLPNPIPEDGLLLGLTLFGAAESDHVAQPQHDFAVPPDHCWALAVQQGSLLEGRYAAGARIAGVSFFLSRCWLLARTAGDDVMAQLLSYCGQPMPRKAPLSAPLRSHALRLLYSSYCGEMGRLFLAARAHDLLLGLIDSHRNVPGGPMLRTPTGLLRMSRARDILEARLIDPPEPEELAKLAGTSVSALRKEFKAAFGLPVAAYVRKRRLEQAHLSLERGLSVTAVAHQFDYDSPANFSTAFKRQFGYPPSELRVR</sequence>
<dbReference type="Proteomes" id="UP001208935">
    <property type="component" value="Unassembled WGS sequence"/>
</dbReference>
<dbReference type="PANTHER" id="PTHR47893:SF1">
    <property type="entry name" value="REGULATORY PROTEIN PCHR"/>
    <property type="match status" value="1"/>
</dbReference>
<evidence type="ECO:0000313" key="5">
    <source>
        <dbReference type="Proteomes" id="UP001208935"/>
    </source>
</evidence>
<dbReference type="InterPro" id="IPR018060">
    <property type="entry name" value="HTH_AraC"/>
</dbReference>
<reference evidence="5" key="1">
    <citation type="submission" date="2023-07" db="EMBL/GenBank/DDBJ databases">
        <title>Verminephrobacter genomes.</title>
        <authorList>
            <person name="Lund M.B."/>
        </authorList>
    </citation>
    <scope>NUCLEOTIDE SEQUENCE [LARGE SCALE GENOMIC DNA]</scope>
    <source>
        <strain evidence="5">AtM5-05</strain>
    </source>
</reference>
<dbReference type="PROSITE" id="PS01124">
    <property type="entry name" value="HTH_ARAC_FAMILY_2"/>
    <property type="match status" value="1"/>
</dbReference>